<gene>
    <name evidence="2" type="primary">Necator_chrIII.g9683</name>
    <name evidence="2" type="ORF">RB195_008918</name>
</gene>
<proteinExistence type="predicted"/>
<comment type="caution">
    <text evidence="2">The sequence shown here is derived from an EMBL/GenBank/DDBJ whole genome shotgun (WGS) entry which is preliminary data.</text>
</comment>
<protein>
    <recommendedName>
        <fullName evidence="4">THAP-type domain-containing protein</fullName>
    </recommendedName>
</protein>
<feature type="region of interest" description="Disordered" evidence="1">
    <location>
        <begin position="527"/>
        <end position="549"/>
    </location>
</feature>
<evidence type="ECO:0008006" key="4">
    <source>
        <dbReference type="Google" id="ProtNLM"/>
    </source>
</evidence>
<keyword evidence="3" id="KW-1185">Reference proteome</keyword>
<dbReference type="Proteomes" id="UP001303046">
    <property type="component" value="Unassembled WGS sequence"/>
</dbReference>
<organism evidence="2 3">
    <name type="scientific">Necator americanus</name>
    <name type="common">Human hookworm</name>
    <dbReference type="NCBI Taxonomy" id="51031"/>
    <lineage>
        <taxon>Eukaryota</taxon>
        <taxon>Metazoa</taxon>
        <taxon>Ecdysozoa</taxon>
        <taxon>Nematoda</taxon>
        <taxon>Chromadorea</taxon>
        <taxon>Rhabditida</taxon>
        <taxon>Rhabditina</taxon>
        <taxon>Rhabditomorpha</taxon>
        <taxon>Strongyloidea</taxon>
        <taxon>Ancylostomatidae</taxon>
        <taxon>Bunostominae</taxon>
        <taxon>Necator</taxon>
    </lineage>
</organism>
<reference evidence="2 3" key="1">
    <citation type="submission" date="2023-08" db="EMBL/GenBank/DDBJ databases">
        <title>A Necator americanus chromosomal reference genome.</title>
        <authorList>
            <person name="Ilik V."/>
            <person name="Petrzelkova K.J."/>
            <person name="Pardy F."/>
            <person name="Fuh T."/>
            <person name="Niatou-Singa F.S."/>
            <person name="Gouil Q."/>
            <person name="Baker L."/>
            <person name="Ritchie M.E."/>
            <person name="Jex A.R."/>
            <person name="Gazzola D."/>
            <person name="Li H."/>
            <person name="Toshio Fujiwara R."/>
            <person name="Zhan B."/>
            <person name="Aroian R.V."/>
            <person name="Pafco B."/>
            <person name="Schwarz E.M."/>
        </authorList>
    </citation>
    <scope>NUCLEOTIDE SEQUENCE [LARGE SCALE GENOMIC DNA]</scope>
    <source>
        <strain evidence="2 3">Aroian</strain>
        <tissue evidence="2">Whole animal</tissue>
    </source>
</reference>
<feature type="compositionally biased region" description="Low complexity" evidence="1">
    <location>
        <begin position="532"/>
        <end position="546"/>
    </location>
</feature>
<evidence type="ECO:0000313" key="3">
    <source>
        <dbReference type="Proteomes" id="UP001303046"/>
    </source>
</evidence>
<evidence type="ECO:0000256" key="1">
    <source>
        <dbReference type="SAM" id="MobiDB-lite"/>
    </source>
</evidence>
<dbReference type="EMBL" id="JAVFWL010000003">
    <property type="protein sequence ID" value="KAK6740757.1"/>
    <property type="molecule type" value="Genomic_DNA"/>
</dbReference>
<sequence>MRHLRGQITDGFDSLGSDEGYNAKTLTIKRDQYQSWLNLKQINKKSLQRAGRRLFKRLSSSDNREMVDDEAVPNEDQKPDIISLIREQEHLLKESFQPIPAVFLPSQQRGRDIAVYIFPNNHELCYEWHYQLALSDNCTLTYTCCGCKALKTREREKYPRPVASCRIVNGFFTTDPLNPVRPHFCEPRSTSRTTARRLIIERRSELRDSATGNQRPASVELQELSSRISSENLGGFSADERLAVIEQITCSSENVRHNARRMIQRAQQRARQKDVRRHRRKRFRCSLCASSRDFPCGRRPPFNPHHTAVLLAALMRYRQLSVDCAKEVYQTCLQKRKMLCKEHFVEAATSLITEIKTATTALPGNDIDLNALYMSEGMISPELVKHLNTESGRFDSKEWITARSVAFFLNDTMAYCVDRNVANEVNGCHLSLDESGNVEEEECNLQATDLLDKRKPKEEAEQGQKIMEILRNLSEERCSGVVKQEPYDEIGTGIGVPTHPLILSQHSLRGSSKETIGKLETCDAHEEELMDQSPGSSLSSSQSSLSARERMEDSFEDQLFVVEGRKLLELFRYCPICGTDMDASGGSFRLTAVGKAPVKINGAKVRSQRGAIPSESLYVQCC</sequence>
<accession>A0ABR1CSE4</accession>
<name>A0ABR1CSE4_NECAM</name>
<evidence type="ECO:0000313" key="2">
    <source>
        <dbReference type="EMBL" id="KAK6740757.1"/>
    </source>
</evidence>